<dbReference type="EMBL" id="JAPDRQ010000001">
    <property type="protein sequence ID" value="KAJ9664657.1"/>
    <property type="molecule type" value="Genomic_DNA"/>
</dbReference>
<keyword evidence="2" id="KW-1185">Reference proteome</keyword>
<dbReference type="Proteomes" id="UP001172386">
    <property type="component" value="Unassembled WGS sequence"/>
</dbReference>
<evidence type="ECO:0000313" key="2">
    <source>
        <dbReference type="Proteomes" id="UP001172386"/>
    </source>
</evidence>
<sequence length="765" mass="84633">MVQAGTLMLPKMKMTQQLPSPPAEDAATVNQDTIETTRVFVSGLPPKLTSDQLAVHFTNGSQFKVTDAHVIADRRIGFVGFQNSDTAQNAARHFNKSYIRMSKIAVDLAKPVEVGSGVPVSQKKQGRVDASLSRKRKRSREDDGEKEREKKNETMQDVDAEKVQDRTTDNIEEADLEAGAAAATDNDWLRGKTNRTLDLVDPDDVQVMQDDDDGNNDDQVEKTRADVAKPLQEPQAQADKQYEVEVPNARLFVRNLAFSVTEDDLEQLFTPHGKVQEVHLVKGPRSSSSKGTAFVQFAEPHNAAAALQHLDGTSFQGRLLHILPAANKRDQGLTEYDISQMPLKKQKAVRRKLEASKATFSWNSLYMNPDAVLSSIADRLGVAKADILDPTSADAAVKQAHAETQLIQETKQYLASAGVNVEAFKHHNRDDHCLLLKNFPYGTTEGELKALIEPFGATSKFLLPPSGTMALVRFEEAFSASEALKHLAFKNIKGSVLYLEKAPQGILDAPTEIPRSESKTQPEAQNPQASAGTTSTIFVKNLNFLTTSARLKEIAGALPGFVSARVKTRTDAKRPGEVLSMGFGFIEFRSKMDAESAVGALNGHQLDGHELKVQLSSKTLDAGEETRREDQKRKKDANQTKIIIKNLPFQASKKDIRSLFAQYGELKKVRVPRKFDNSTRGFAFAEFVTPKEAENAMDALANTHLLGRRLVLQFAEGDTVDPEEEIRAIEKKVEQQSRRVHFDNLKGPGRRKFNLDAARDDELNS</sequence>
<proteinExistence type="predicted"/>
<comment type="caution">
    <text evidence="1">The sequence shown here is derived from an EMBL/GenBank/DDBJ whole genome shotgun (WGS) entry which is preliminary data.</text>
</comment>
<name>A0ACC3AKQ5_9EURO</name>
<accession>A0ACC3AKQ5</accession>
<evidence type="ECO:0000313" key="1">
    <source>
        <dbReference type="EMBL" id="KAJ9664657.1"/>
    </source>
</evidence>
<protein>
    <submittedName>
        <fullName evidence="1">Multiple RNA-binding domain-containing protein 1</fullName>
    </submittedName>
</protein>
<reference evidence="1" key="1">
    <citation type="submission" date="2022-10" db="EMBL/GenBank/DDBJ databases">
        <title>Culturing micro-colonial fungi from biological soil crusts in the Mojave desert and describing Neophaeococcomyces mojavensis, and introducing the new genera and species Taxawa tesnikishii.</title>
        <authorList>
            <person name="Kurbessoian T."/>
            <person name="Stajich J.E."/>
        </authorList>
    </citation>
    <scope>NUCLEOTIDE SEQUENCE</scope>
    <source>
        <strain evidence="1">JES_112</strain>
    </source>
</reference>
<gene>
    <name evidence="1" type="primary">MRD1</name>
    <name evidence="1" type="ORF">H2198_000003</name>
</gene>
<organism evidence="1 2">
    <name type="scientific">Neophaeococcomyces mojaviensis</name>
    <dbReference type="NCBI Taxonomy" id="3383035"/>
    <lineage>
        <taxon>Eukaryota</taxon>
        <taxon>Fungi</taxon>
        <taxon>Dikarya</taxon>
        <taxon>Ascomycota</taxon>
        <taxon>Pezizomycotina</taxon>
        <taxon>Eurotiomycetes</taxon>
        <taxon>Chaetothyriomycetidae</taxon>
        <taxon>Chaetothyriales</taxon>
        <taxon>Chaetothyriales incertae sedis</taxon>
        <taxon>Neophaeococcomyces</taxon>
    </lineage>
</organism>